<dbReference type="InterPro" id="IPR004381">
    <property type="entry name" value="Glycerate_kinase"/>
</dbReference>
<dbReference type="AlphaFoldDB" id="A0A7Y9FD57"/>
<organism evidence="5 6">
    <name type="scientific">Cellulomonas oligotrophica</name>
    <dbReference type="NCBI Taxonomy" id="931536"/>
    <lineage>
        <taxon>Bacteria</taxon>
        <taxon>Bacillati</taxon>
        <taxon>Actinomycetota</taxon>
        <taxon>Actinomycetes</taxon>
        <taxon>Micrococcales</taxon>
        <taxon>Cellulomonadaceae</taxon>
        <taxon>Cellulomonas</taxon>
    </lineage>
</organism>
<evidence type="ECO:0000313" key="6">
    <source>
        <dbReference type="Proteomes" id="UP000577956"/>
    </source>
</evidence>
<dbReference type="GO" id="GO:0008887">
    <property type="term" value="F:glycerate kinase activity"/>
    <property type="evidence" value="ECO:0007669"/>
    <property type="project" value="UniProtKB-UniRule"/>
</dbReference>
<evidence type="ECO:0000256" key="3">
    <source>
        <dbReference type="ARBA" id="ARBA00022777"/>
    </source>
</evidence>
<reference evidence="5 6" key="1">
    <citation type="submission" date="2020-07" db="EMBL/GenBank/DDBJ databases">
        <title>Sequencing the genomes of 1000 actinobacteria strains.</title>
        <authorList>
            <person name="Klenk H.-P."/>
        </authorList>
    </citation>
    <scope>NUCLEOTIDE SEQUENCE [LARGE SCALE GENOMIC DNA]</scope>
    <source>
        <strain evidence="5 6">DSM 24482</strain>
    </source>
</reference>
<comment type="caution">
    <text evidence="5">The sequence shown here is derived from an EMBL/GenBank/DDBJ whole genome shotgun (WGS) entry which is preliminary data.</text>
</comment>
<keyword evidence="3 4" id="KW-0418">Kinase</keyword>
<dbReference type="Proteomes" id="UP000577956">
    <property type="component" value="Unassembled WGS sequence"/>
</dbReference>
<evidence type="ECO:0000256" key="2">
    <source>
        <dbReference type="ARBA" id="ARBA00022679"/>
    </source>
</evidence>
<dbReference type="InterPro" id="IPR036129">
    <property type="entry name" value="Glycerate_kinase_sf"/>
</dbReference>
<proteinExistence type="inferred from homology"/>
<dbReference type="EMBL" id="JACCBK010000001">
    <property type="protein sequence ID" value="NYD84988.1"/>
    <property type="molecule type" value="Genomic_DNA"/>
</dbReference>
<dbReference type="NCBIfam" id="TIGR00045">
    <property type="entry name" value="glycerate kinase"/>
    <property type="match status" value="1"/>
</dbReference>
<dbReference type="Gene3D" id="3.90.1510.10">
    <property type="entry name" value="Glycerate kinase, domain 2"/>
    <property type="match status" value="1"/>
</dbReference>
<dbReference type="PANTHER" id="PTHR21599:SF0">
    <property type="entry name" value="GLYCERATE KINASE"/>
    <property type="match status" value="1"/>
</dbReference>
<sequence>MRVLLAPDSFGDRLTAARAADALRAGWLEGAPHDTVTTCPLADGGPGFVATLHASLGGDLVPATVTDPLGRPAPAVVLRAGSGAWVESAQAAGLALVPADRRDPTRTTTTGVGELVAASVAAGATRVVVGLGGSATNDAGAGMLLALGRALVPGLVPPGAAVLAHGGLALADVPALDLAWLGPLRAALRHLDLVAAVDVDVPLLGLHGASAGFSEQKGASPQQAQDLERALGAFAHAAAAAAGADVRPDLLGGSSDRPRGRSAAARLAGLPGAGAAGGLGFALALLGARLLPGAALVADAVGLAGRVAAHDLVVTGEGRTDWQSLHGKVVAEVAARALPQAVPTVVVSGEVTVGRRELAAAGVAAAYAVAEGPEAVARALADPATTLAVRAARVARTWSPAP</sequence>
<dbReference type="RefSeq" id="WP_140458748.1">
    <property type="nucleotide sequence ID" value="NZ_BAABFI010000003.1"/>
</dbReference>
<dbReference type="Pfam" id="PF02595">
    <property type="entry name" value="Gly_kinase"/>
    <property type="match status" value="1"/>
</dbReference>
<accession>A0A7Y9FD57</accession>
<dbReference type="InterPro" id="IPR018197">
    <property type="entry name" value="Glycerate_kinase_RE-like"/>
</dbReference>
<dbReference type="GO" id="GO:0031388">
    <property type="term" value="P:organic acid phosphorylation"/>
    <property type="evidence" value="ECO:0007669"/>
    <property type="project" value="UniProtKB-UniRule"/>
</dbReference>
<gene>
    <name evidence="5" type="ORF">BKA21_000537</name>
</gene>
<evidence type="ECO:0000256" key="1">
    <source>
        <dbReference type="ARBA" id="ARBA00006284"/>
    </source>
</evidence>
<dbReference type="SUPFAM" id="SSF110738">
    <property type="entry name" value="Glycerate kinase I"/>
    <property type="match status" value="1"/>
</dbReference>
<comment type="similarity">
    <text evidence="1 4">Belongs to the glycerate kinase type-1 family.</text>
</comment>
<evidence type="ECO:0000256" key="4">
    <source>
        <dbReference type="PIRNR" id="PIRNR006078"/>
    </source>
</evidence>
<name>A0A7Y9FD57_9CELL</name>
<dbReference type="EC" id="2.7.1.31" evidence="5"/>
<dbReference type="PANTHER" id="PTHR21599">
    <property type="entry name" value="GLYCERATE KINASE"/>
    <property type="match status" value="1"/>
</dbReference>
<keyword evidence="2 4" id="KW-0808">Transferase</keyword>
<dbReference type="InterPro" id="IPR018193">
    <property type="entry name" value="Glyc_kinase_flavodox-like_fold"/>
</dbReference>
<protein>
    <submittedName>
        <fullName evidence="5">Glycerate kinase</fullName>
        <ecNumber evidence="5">2.7.1.31</ecNumber>
    </submittedName>
</protein>
<dbReference type="Gene3D" id="3.40.50.10350">
    <property type="entry name" value="Glycerate kinase, domain 1"/>
    <property type="match status" value="1"/>
</dbReference>
<evidence type="ECO:0000313" key="5">
    <source>
        <dbReference type="EMBL" id="NYD84988.1"/>
    </source>
</evidence>
<dbReference type="PIRSF" id="PIRSF006078">
    <property type="entry name" value="GlxK"/>
    <property type="match status" value="1"/>
</dbReference>